<reference evidence="1" key="1">
    <citation type="submission" date="2020-04" db="EMBL/GenBank/DDBJ databases">
        <authorList>
            <person name="Chiriac C."/>
            <person name="Salcher M."/>
            <person name="Ghai R."/>
            <person name="Kavagutti S V."/>
        </authorList>
    </citation>
    <scope>NUCLEOTIDE SEQUENCE</scope>
</reference>
<accession>A0A6J5L8V1</accession>
<organism evidence="1">
    <name type="scientific">uncultured Caudovirales phage</name>
    <dbReference type="NCBI Taxonomy" id="2100421"/>
    <lineage>
        <taxon>Viruses</taxon>
        <taxon>Duplodnaviria</taxon>
        <taxon>Heunggongvirae</taxon>
        <taxon>Uroviricota</taxon>
        <taxon>Caudoviricetes</taxon>
        <taxon>Peduoviridae</taxon>
        <taxon>Maltschvirus</taxon>
        <taxon>Maltschvirus maltsch</taxon>
    </lineage>
</organism>
<evidence type="ECO:0000313" key="1">
    <source>
        <dbReference type="EMBL" id="CAB4129676.1"/>
    </source>
</evidence>
<name>A0A6J5L8V1_9CAUD</name>
<gene>
    <name evidence="1" type="ORF">UFOVP116_78</name>
</gene>
<protein>
    <submittedName>
        <fullName evidence="1">Uncharacterized protein</fullName>
    </submittedName>
</protein>
<sequence>MPKQAVKQAMDQMLSKVQEFTLGEVEDVCKRLFGKLILRINSNTFKIGRYIISYGNGRWAITNELGDFRGEFFNKAAAFYYTLALVQEKFKLSDQLLIADSDVAKYNAMHQLLSKRVQQCSSEDQFALTLFICKLSACSDQLENAQRILEQAIAQAKYSNLIGKI</sequence>
<dbReference type="EMBL" id="LR796237">
    <property type="protein sequence ID" value="CAB4129676.1"/>
    <property type="molecule type" value="Genomic_DNA"/>
</dbReference>
<proteinExistence type="predicted"/>